<accession>A0A6N2BUJ9</accession>
<comment type="caution">
    <text evidence="1">The sequence shown here is derived from an EMBL/GenBank/DDBJ whole genome shotgun (WGS) entry which is preliminary data.</text>
</comment>
<proteinExistence type="predicted"/>
<organism evidence="1">
    <name type="scientific">Solanum chilense</name>
    <name type="common">Tomato</name>
    <name type="synonym">Lycopersicon chilense</name>
    <dbReference type="NCBI Taxonomy" id="4083"/>
    <lineage>
        <taxon>Eukaryota</taxon>
        <taxon>Viridiplantae</taxon>
        <taxon>Streptophyta</taxon>
        <taxon>Embryophyta</taxon>
        <taxon>Tracheophyta</taxon>
        <taxon>Spermatophyta</taxon>
        <taxon>Magnoliopsida</taxon>
        <taxon>eudicotyledons</taxon>
        <taxon>Gunneridae</taxon>
        <taxon>Pentapetalae</taxon>
        <taxon>asterids</taxon>
        <taxon>lamiids</taxon>
        <taxon>Solanales</taxon>
        <taxon>Solanaceae</taxon>
        <taxon>Solanoideae</taxon>
        <taxon>Solaneae</taxon>
        <taxon>Solanum</taxon>
        <taxon>Solanum subgen. Lycopersicon</taxon>
    </lineage>
</organism>
<dbReference type="AlphaFoldDB" id="A0A6N2BUJ9"/>
<sequence length="96" mass="11072">MQSHMKICHFGKRHLRLKSTQSIRKPKQFYGTRHKLCHFSQTSSCSQNEDKASFSVRICVPRNTSSLLTPPIYLKQDIIHSDIQLSHPVMIPLPIS</sequence>
<dbReference type="EMBL" id="RXGB01001854">
    <property type="protein sequence ID" value="TMW97270.1"/>
    <property type="molecule type" value="Genomic_DNA"/>
</dbReference>
<gene>
    <name evidence="1" type="ORF">EJD97_005902</name>
</gene>
<reference evidence="1" key="1">
    <citation type="submission" date="2019-05" db="EMBL/GenBank/DDBJ databases">
        <title>The de novo reference genome and transcriptome assemblies of the wild tomato species Solanum chilense.</title>
        <authorList>
            <person name="Stam R."/>
            <person name="Nosenko T."/>
            <person name="Hoerger A.C."/>
            <person name="Stephan W."/>
            <person name="Seidel M.A."/>
            <person name="Kuhn J.M.M."/>
            <person name="Haberer G."/>
            <person name="Tellier A."/>
        </authorList>
    </citation>
    <scope>NUCLEOTIDE SEQUENCE</scope>
    <source>
        <tissue evidence="1">Mature leaves</tissue>
    </source>
</reference>
<name>A0A6N2BUJ9_SOLCI</name>
<protein>
    <submittedName>
        <fullName evidence="1">Uncharacterized protein</fullName>
    </submittedName>
</protein>
<evidence type="ECO:0000313" key="1">
    <source>
        <dbReference type="EMBL" id="TMW97270.1"/>
    </source>
</evidence>